<reference evidence="2" key="1">
    <citation type="submission" date="2023-03" db="EMBL/GenBank/DDBJ databases">
        <title>Amycolatopsis taiwanensis NBRC 103393.</title>
        <authorList>
            <person name="Ichikawa N."/>
            <person name="Sato H."/>
            <person name="Tonouchi N."/>
        </authorList>
    </citation>
    <scope>NUCLEOTIDE SEQUENCE</scope>
    <source>
        <strain evidence="2">NBRC 103393</strain>
    </source>
</reference>
<accession>A0A9W6VG09</accession>
<dbReference type="AlphaFoldDB" id="A0A9W6VG09"/>
<dbReference type="EMBL" id="BSTI01000005">
    <property type="protein sequence ID" value="GLY66037.1"/>
    <property type="molecule type" value="Genomic_DNA"/>
</dbReference>
<organism evidence="2 3">
    <name type="scientific">Amycolatopsis taiwanensis</name>
    <dbReference type="NCBI Taxonomy" id="342230"/>
    <lineage>
        <taxon>Bacteria</taxon>
        <taxon>Bacillati</taxon>
        <taxon>Actinomycetota</taxon>
        <taxon>Actinomycetes</taxon>
        <taxon>Pseudonocardiales</taxon>
        <taxon>Pseudonocardiaceae</taxon>
        <taxon>Amycolatopsis</taxon>
    </lineage>
</organism>
<evidence type="ECO:0000256" key="1">
    <source>
        <dbReference type="SAM" id="MobiDB-lite"/>
    </source>
</evidence>
<sequence length="91" mass="9499">MSRQAPQTASSSGSRNGRRCTGGATTDTTSSWRDAVEEVADEGDEEVVGNGLVGDEQAVVRRAPELVDDHLDIDVGADLGGPQAFAIWGVQ</sequence>
<keyword evidence="3" id="KW-1185">Reference proteome</keyword>
<feature type="compositionally biased region" description="Polar residues" evidence="1">
    <location>
        <begin position="1"/>
        <end position="15"/>
    </location>
</feature>
<protein>
    <submittedName>
        <fullName evidence="2">Uncharacterized protein</fullName>
    </submittedName>
</protein>
<evidence type="ECO:0000313" key="2">
    <source>
        <dbReference type="EMBL" id="GLY66037.1"/>
    </source>
</evidence>
<name>A0A9W6VG09_9PSEU</name>
<feature type="compositionally biased region" description="Polar residues" evidence="1">
    <location>
        <begin position="23"/>
        <end position="32"/>
    </location>
</feature>
<feature type="region of interest" description="Disordered" evidence="1">
    <location>
        <begin position="1"/>
        <end position="32"/>
    </location>
</feature>
<evidence type="ECO:0000313" key="3">
    <source>
        <dbReference type="Proteomes" id="UP001165136"/>
    </source>
</evidence>
<proteinExistence type="predicted"/>
<gene>
    <name evidence="2" type="ORF">Atai01_26560</name>
</gene>
<comment type="caution">
    <text evidence="2">The sequence shown here is derived from an EMBL/GenBank/DDBJ whole genome shotgun (WGS) entry which is preliminary data.</text>
</comment>
<dbReference type="Proteomes" id="UP001165136">
    <property type="component" value="Unassembled WGS sequence"/>
</dbReference>